<accession>A8IE82</accession>
<dbReference type="PANTHER" id="PTHR43130">
    <property type="entry name" value="ARAC-FAMILY TRANSCRIPTIONAL REGULATOR"/>
    <property type="match status" value="1"/>
</dbReference>
<evidence type="ECO:0000313" key="6">
    <source>
        <dbReference type="Proteomes" id="UP000000270"/>
    </source>
</evidence>
<dbReference type="InterPro" id="IPR009057">
    <property type="entry name" value="Homeodomain-like_sf"/>
</dbReference>
<dbReference type="InterPro" id="IPR052158">
    <property type="entry name" value="INH-QAR"/>
</dbReference>
<keyword evidence="2" id="KW-0238">DNA-binding</keyword>
<gene>
    <name evidence="5" type="ordered locus">AZC_3049</name>
</gene>
<feature type="domain" description="HTH araC/xylS-type" evidence="4">
    <location>
        <begin position="297"/>
        <end position="395"/>
    </location>
</feature>
<keyword evidence="1" id="KW-0805">Transcription regulation</keyword>
<reference evidence="5 6" key="5">
    <citation type="journal article" date="2010" name="Appl. Environ. Microbiol.">
        <title>phrR-like gene praR of Azorhizobium caulinodans ORS571 is essential for symbiosis with Sesbania rostrata and is involved in expression of reb genes.</title>
        <authorList>
            <person name="Akiba N."/>
            <person name="Aono T."/>
            <person name="Toyazaki H."/>
            <person name="Sato S."/>
            <person name="Oyaizu H."/>
        </authorList>
    </citation>
    <scope>NUCLEOTIDE SEQUENCE [LARGE SCALE GENOMIC DNA]</scope>
    <source>
        <strain evidence="6">ATCC 43989 / DSM 5975 / JCM 20966 / LMG 6465 / NBRC 14845 / NCIMB 13405 / ORS 571</strain>
    </source>
</reference>
<evidence type="ECO:0000256" key="2">
    <source>
        <dbReference type="ARBA" id="ARBA00023125"/>
    </source>
</evidence>
<name>A8IE82_AZOC5</name>
<dbReference type="SUPFAM" id="SSF46689">
    <property type="entry name" value="Homeodomain-like"/>
    <property type="match status" value="2"/>
</dbReference>
<dbReference type="Gene3D" id="3.40.50.880">
    <property type="match status" value="1"/>
</dbReference>
<keyword evidence="6" id="KW-1185">Reference proteome</keyword>
<dbReference type="CDD" id="cd03136">
    <property type="entry name" value="GATase1_AraC_ArgR_like"/>
    <property type="match status" value="1"/>
</dbReference>
<dbReference type="SUPFAM" id="SSF52317">
    <property type="entry name" value="Class I glutamine amidotransferase-like"/>
    <property type="match status" value="1"/>
</dbReference>
<reference evidence="5 6" key="6">
    <citation type="journal article" date="2011" name="Appl. Environ. Microbiol.">
        <title>Involvement of the azorhizobial chromosome partition gene (parA) in the onset of bacteroid differentiation during Sesbania rostrata stem nodule development.</title>
        <authorList>
            <person name="Liu CT."/>
            <person name="Lee KB."/>
            <person name="Wang YS."/>
            <person name="Peng MH."/>
            <person name="Lee KT."/>
            <person name="Suzuki S."/>
            <person name="Suzuki T."/>
            <person name="Oyaizu H."/>
        </authorList>
    </citation>
    <scope>NUCLEOTIDE SEQUENCE [LARGE SCALE GENOMIC DNA]</scope>
    <source>
        <strain evidence="6">ATCC 43989 / DSM 5975 / JCM 20966 / LMG 6465 / NBRC 14845 / NCIMB 13405 / ORS 571</strain>
    </source>
</reference>
<reference evidence="5 6" key="1">
    <citation type="journal article" date="2007" name="Appl. Environ. Microbiol.">
        <title>Rhizobial factors required for stem nodule maturation and maintenance in Sesbania rostrata-Azorhizobium caulinodans ORS571 symbiosis.</title>
        <authorList>
            <person name="Suzuki S."/>
            <person name="Aono T."/>
            <person name="Lee KB."/>
            <person name="Suzuki T."/>
            <person name="Liu CT."/>
            <person name="Miwa H."/>
            <person name="Wakao S."/>
            <person name="Iki T."/>
            <person name="Oyaizu H."/>
        </authorList>
    </citation>
    <scope>NUCLEOTIDE SEQUENCE [LARGE SCALE GENOMIC DNA]</scope>
    <source>
        <strain evidence="6">ATCC 43989 / DSM 5975 / JCM 20966 / LMG 6465 / NBRC 14845 / NCIMB 13405 / ORS 571</strain>
    </source>
</reference>
<dbReference type="InterPro" id="IPR018060">
    <property type="entry name" value="HTH_AraC"/>
</dbReference>
<dbReference type="eggNOG" id="COG4977">
    <property type="taxonomic scope" value="Bacteria"/>
</dbReference>
<evidence type="ECO:0000259" key="4">
    <source>
        <dbReference type="PROSITE" id="PS01124"/>
    </source>
</evidence>
<dbReference type="STRING" id="438753.AZC_3049"/>
<dbReference type="Gene3D" id="1.10.10.60">
    <property type="entry name" value="Homeodomain-like"/>
    <property type="match status" value="1"/>
</dbReference>
<dbReference type="InterPro" id="IPR002818">
    <property type="entry name" value="DJ-1/PfpI"/>
</dbReference>
<organism evidence="5 6">
    <name type="scientific">Azorhizobium caulinodans (strain ATCC 43989 / DSM 5975 / JCM 20966 / LMG 6465 / NBRC 14845 / NCIMB 13405 / ORS 571)</name>
    <dbReference type="NCBI Taxonomy" id="438753"/>
    <lineage>
        <taxon>Bacteria</taxon>
        <taxon>Pseudomonadati</taxon>
        <taxon>Pseudomonadota</taxon>
        <taxon>Alphaproteobacteria</taxon>
        <taxon>Hyphomicrobiales</taxon>
        <taxon>Xanthobacteraceae</taxon>
        <taxon>Azorhizobium</taxon>
    </lineage>
</organism>
<dbReference type="SMART" id="SM00342">
    <property type="entry name" value="HTH_ARAC"/>
    <property type="match status" value="1"/>
</dbReference>
<reference evidence="5 6" key="3">
    <citation type="journal article" date="2008" name="BMC Genomics">
        <title>The genome of the versatile nitrogen fixer Azorhizobium caulinodans ORS571.</title>
        <authorList>
            <person name="Lee KB."/>
            <person name="Backer P.D."/>
            <person name="Aono T."/>
            <person name="Liu CT."/>
            <person name="Suzuki S."/>
            <person name="Suzuki T."/>
            <person name="Kaneko T."/>
            <person name="Yamada M."/>
            <person name="Tabata S."/>
            <person name="Kupfer D.M."/>
            <person name="Najar F.Z."/>
            <person name="Wiley G.B."/>
            <person name="Roe B."/>
            <person name="Binnewies T.T."/>
            <person name="Ussery D.W."/>
            <person name="D'Haeze W."/>
            <person name="Herder J.D."/>
            <person name="Gevers D."/>
            <person name="Vereecke D."/>
            <person name="Holsters M."/>
            <person name="Oyaizu H."/>
        </authorList>
    </citation>
    <scope>NUCLEOTIDE SEQUENCE [LARGE SCALE GENOMIC DNA]</scope>
    <source>
        <strain evidence="6">ATCC 43989 / DSM 5975 / JCM 20966 / LMG 6465 / NBRC 14845 / NCIMB 13405 / ORS 571</strain>
    </source>
</reference>
<dbReference type="Pfam" id="PF12833">
    <property type="entry name" value="HTH_18"/>
    <property type="match status" value="1"/>
</dbReference>
<sequence>MPLLGMRQHASPARLHLGQLRLASGTNATSCSDAPFPLPAVRWSSRVPFHCAGWRDGPAGAAPMSLAPHSVPSRTASGAKLRVGFLPLHNFTLTAFSSFLDVLRLAGDEGDRSRPIACSWAVMAPGRRPVRASCGIEIQPSADLSDPKGFDYMVVVGGLLHGMPPLAPALATYLQQAAQAGVPLIGVCTGSFVLCRLGLMAQRKCCVSWYHYRDFLEEFPALVPVADRLFVIDRDRITCSGGAGVADLAAHLVAAHLGAATAQKALNILLIDRPRTPESAQPAPPVGEGSGADDRVSRALLLMEQNLAEPLSVAEIARRLAVSPRQLERLFAERLAETPQESYLALRLRHGRWMLANTVFSAAQIAAELGFADGSHFGRAFKGRFGETPAAFRKAAVPAGRKGAREPLPRIYD</sequence>
<proteinExistence type="predicted"/>
<dbReference type="EMBL" id="AP009384">
    <property type="protein sequence ID" value="BAF89047.1"/>
    <property type="molecule type" value="Genomic_DNA"/>
</dbReference>
<evidence type="ECO:0000256" key="3">
    <source>
        <dbReference type="ARBA" id="ARBA00023163"/>
    </source>
</evidence>
<reference evidence="6" key="2">
    <citation type="submission" date="2007-04" db="EMBL/GenBank/DDBJ databases">
        <title>Complete genome sequence of the nitrogen-fixing bacterium Azorhizobium caulinodans ORS571.</title>
        <authorList>
            <person name="Lee K.B."/>
            <person name="Backer P.D."/>
            <person name="Aono T."/>
            <person name="Liu C.T."/>
            <person name="Suzuki S."/>
            <person name="Suzuki T."/>
            <person name="Kaneko T."/>
            <person name="Yamada M."/>
            <person name="Tabata S."/>
            <person name="Kupfer D.M."/>
            <person name="Najar F.Z."/>
            <person name="Wiley G.B."/>
            <person name="Roe B."/>
            <person name="Binnewies T."/>
            <person name="Ussery D."/>
            <person name="Vereecke D."/>
            <person name="Gevers D."/>
            <person name="Holsters M."/>
            <person name="Oyaizu H."/>
        </authorList>
    </citation>
    <scope>NUCLEOTIDE SEQUENCE [LARGE SCALE GENOMIC DNA]</scope>
    <source>
        <strain evidence="6">ATCC 43989 / DSM 5975 / JCM 20966 / LMG 6465 / NBRC 14845 / NCIMB 13405 / ORS 571</strain>
    </source>
</reference>
<keyword evidence="3" id="KW-0804">Transcription</keyword>
<protein>
    <submittedName>
        <fullName evidence="5">Transcriptional regulator</fullName>
    </submittedName>
</protein>
<dbReference type="KEGG" id="azc:AZC_3049"/>
<dbReference type="GO" id="GO:0043565">
    <property type="term" value="F:sequence-specific DNA binding"/>
    <property type="evidence" value="ECO:0007669"/>
    <property type="project" value="InterPro"/>
</dbReference>
<dbReference type="InterPro" id="IPR020449">
    <property type="entry name" value="Tscrpt_reg_AraC-type_HTH"/>
</dbReference>
<dbReference type="HOGENOM" id="CLU_000445_59_0_5"/>
<dbReference type="PRINTS" id="PR00032">
    <property type="entry name" value="HTHARAC"/>
</dbReference>
<evidence type="ECO:0000256" key="1">
    <source>
        <dbReference type="ARBA" id="ARBA00023015"/>
    </source>
</evidence>
<reference evidence="5 6" key="4">
    <citation type="journal article" date="2009" name="Appl. Environ. Microbiol.">
        <title>Comparative genome-wide transcriptional profiling of Azorhizobium caulinodans ORS571 grown under free-living and symbiotic conditions.</title>
        <authorList>
            <person name="Tsukada S."/>
            <person name="Aono T."/>
            <person name="Akiba N."/>
            <person name="Lee KB."/>
            <person name="Liu CT."/>
            <person name="Toyazaki H."/>
            <person name="Oyaizu H."/>
        </authorList>
    </citation>
    <scope>NUCLEOTIDE SEQUENCE [LARGE SCALE GENOMIC DNA]</scope>
    <source>
        <strain evidence="6">ATCC 43989 / DSM 5975 / JCM 20966 / LMG 6465 / NBRC 14845 / NCIMB 13405 / ORS 571</strain>
    </source>
</reference>
<dbReference type="PANTHER" id="PTHR43130:SF3">
    <property type="entry name" value="HTH-TYPE TRANSCRIPTIONAL REGULATOR RV1931C"/>
    <property type="match status" value="1"/>
</dbReference>
<evidence type="ECO:0000313" key="5">
    <source>
        <dbReference type="EMBL" id="BAF89047.1"/>
    </source>
</evidence>
<dbReference type="InterPro" id="IPR029062">
    <property type="entry name" value="Class_I_gatase-like"/>
</dbReference>
<dbReference type="AlphaFoldDB" id="A8IE82"/>
<dbReference type="Proteomes" id="UP000000270">
    <property type="component" value="Chromosome"/>
</dbReference>
<dbReference type="GO" id="GO:0003700">
    <property type="term" value="F:DNA-binding transcription factor activity"/>
    <property type="evidence" value="ECO:0007669"/>
    <property type="project" value="InterPro"/>
</dbReference>
<dbReference type="Pfam" id="PF01965">
    <property type="entry name" value="DJ-1_PfpI"/>
    <property type="match status" value="1"/>
</dbReference>
<dbReference type="PROSITE" id="PS01124">
    <property type="entry name" value="HTH_ARAC_FAMILY_2"/>
    <property type="match status" value="1"/>
</dbReference>